<dbReference type="AlphaFoldDB" id="A0A376JP41"/>
<dbReference type="Proteomes" id="UP000255201">
    <property type="component" value="Unassembled WGS sequence"/>
</dbReference>
<dbReference type="InterPro" id="IPR025599">
    <property type="entry name" value="YjcZ"/>
</dbReference>
<sequence length="299" mass="33203">MIKTLLDGPGRVLESVHPRFLVDLAQGDDARHPQAHQQQFRERLMQELLARVQLQAWTNGGMLNAPLSLRLTLVEKLASMLDPGHLALTQIAQHLALLQKMDHRQHSAFPELPQQIAALYEWFSARCRWKEKALTQRGLLVQAGEQSEQIFTRWRAGAYNAWSLPGRCFIVLEELRWGAFGDACRLGSPQAVALLLGDLRVKATQHLAESINAAPTTRHYYHQWFASSTIPTGGDHADFLSWLGKWSTADKQPVCWSADPTLANCRTGDATTLFSAASGGGNGRGNLLCKSGVNNQLHQ</sequence>
<proteinExistence type="predicted"/>
<evidence type="ECO:0000313" key="2">
    <source>
        <dbReference type="Proteomes" id="UP000255201"/>
    </source>
</evidence>
<protein>
    <submittedName>
        <fullName evidence="1">Mutational suppressor of yhjH motility mutation, function uncharacterized</fullName>
    </submittedName>
</protein>
<gene>
    <name evidence="1" type="primary">yjcZ</name>
    <name evidence="1" type="ORF">NCTC10764_02803</name>
</gene>
<dbReference type="Pfam" id="PF13990">
    <property type="entry name" value="YjcZ"/>
    <property type="match status" value="1"/>
</dbReference>
<evidence type="ECO:0000313" key="1">
    <source>
        <dbReference type="EMBL" id="STE71790.1"/>
    </source>
</evidence>
<reference evidence="1 2" key="1">
    <citation type="submission" date="2018-06" db="EMBL/GenBank/DDBJ databases">
        <authorList>
            <consortium name="Pathogen Informatics"/>
            <person name="Doyle S."/>
        </authorList>
    </citation>
    <scope>NUCLEOTIDE SEQUENCE [LARGE SCALE GENOMIC DNA]</scope>
    <source>
        <strain evidence="1 2">NCTC10764</strain>
    </source>
</reference>
<accession>A0A376JP41</accession>
<dbReference type="EMBL" id="UFZL01000002">
    <property type="protein sequence ID" value="STE71790.1"/>
    <property type="molecule type" value="Genomic_DNA"/>
</dbReference>
<organism evidence="1 2">
    <name type="scientific">Escherichia coli</name>
    <dbReference type="NCBI Taxonomy" id="562"/>
    <lineage>
        <taxon>Bacteria</taxon>
        <taxon>Pseudomonadati</taxon>
        <taxon>Pseudomonadota</taxon>
        <taxon>Gammaproteobacteria</taxon>
        <taxon>Enterobacterales</taxon>
        <taxon>Enterobacteriaceae</taxon>
        <taxon>Escherichia</taxon>
    </lineage>
</organism>
<name>A0A376JP41_ECOLX</name>